<evidence type="ECO:0000259" key="2">
    <source>
        <dbReference type="Pfam" id="PF00271"/>
    </source>
</evidence>
<dbReference type="Pfam" id="PF00176">
    <property type="entry name" value="SNF2-rel_dom"/>
    <property type="match status" value="1"/>
</dbReference>
<dbReference type="EMBL" id="PP542043">
    <property type="protein sequence ID" value="XDO02006.1"/>
    <property type="molecule type" value="Genomic_DNA"/>
</dbReference>
<proteinExistence type="predicted"/>
<dbReference type="SUPFAM" id="SSF52540">
    <property type="entry name" value="P-loop containing nucleoside triphosphate hydrolases"/>
    <property type="match status" value="2"/>
</dbReference>
<gene>
    <name evidence="3" type="ORF">FloV-SA2_00187</name>
</gene>
<dbReference type="InterPro" id="IPR000330">
    <property type="entry name" value="SNF2_N"/>
</dbReference>
<dbReference type="GO" id="GO:0005524">
    <property type="term" value="F:ATP binding"/>
    <property type="evidence" value="ECO:0007669"/>
    <property type="project" value="InterPro"/>
</dbReference>
<evidence type="ECO:0000313" key="3">
    <source>
        <dbReference type="EMBL" id="XDO02006.1"/>
    </source>
</evidence>
<name>A0AB39JF52_9VIRU</name>
<evidence type="ECO:0000259" key="1">
    <source>
        <dbReference type="Pfam" id="PF00176"/>
    </source>
</evidence>
<feature type="domain" description="SNF2 N-terminal" evidence="1">
    <location>
        <begin position="209"/>
        <end position="443"/>
    </location>
</feature>
<dbReference type="Pfam" id="PF00271">
    <property type="entry name" value="Helicase_C"/>
    <property type="match status" value="1"/>
</dbReference>
<feature type="domain" description="Helicase C-terminal" evidence="2">
    <location>
        <begin position="920"/>
        <end position="973"/>
    </location>
</feature>
<organism evidence="3">
    <name type="scientific">Florenciella sp. virus SA2</name>
    <dbReference type="NCBI Taxonomy" id="3240092"/>
    <lineage>
        <taxon>Viruses</taxon>
    </lineage>
</organism>
<protein>
    <submittedName>
        <fullName evidence="3">Nph-I Transcription Termination Factor</fullName>
    </submittedName>
</protein>
<accession>A0AB39JF52</accession>
<sequence length="1058" mass="123456">MELLKQLKSPISRKTDLLGSVKIKVEKSLTQNNNDRIILFLELLKKDILLDKKNILKPVDRCIKTEMKTKLVQLTKEELDTIKQNQKYSIENAPVVDPLSKDNMPLPVQTKPKTEPLIKNKKELIIRNTSEFENIEDLEKYKTYNSDERVFKLSLKDSYVLTDKLAFQKEIKEKLMSYLDRFGEEEDAKSSCDKVTDGAVFNPLMHQELVKQYLNSYSPYRGLLLYHGLGSGKTCTSIGIIESMKTTKSKIIIMTPASLKNNYISQLKFCGSSLFVNDGDWEYVEYPVKDEELDNFIKQVSWLTNLPLKYLKKKRGVYLQRKTPLTDKDFSKINKNELAEQINMMIKHRFDFISYNGITMKSWVTKYKRNDVNKNPFDDSVVIIDEAHNFVSRIVNKINKNQDSVSVQMYNHLLTAENCNVVMLTGTPLINYPNELGVLFNIIGGCNMVLEIKCNHKNKSMMTLKNFKNALKDFTNIDYINYVKDTNTLQIMKNPYGFVNTDDNRVVHDSLGEITTIDFKNIIIEALTKVGYKIIISAKSKDSLIKSYKKFPDKEEDFNKLFVNNNSLINKRYFQNKITGFVSYVGDKKELMPRMILPSEDEDDDIFIEEIPMNTYVMDEYSKARSLEKDMDMRKNKNKDNQTSSYKIFSRAACNFVFPRGKEFDRPMPEKNKFGKYEEADFDIEVPEDEDTPDSSISKKDKMKKYSQDIVKLLENMTLNAYKFFENVDLNEMVENNNNNPENKRLLNFNNINNLGLVSHMKIPIDEDYVIDDKNNLDLYSPKFCKILKNLFDNENNGCHLLYSNFRTLEGIGLLKIVLDYYGYSEFKLKKTNDGTEKIYQVQIDNKFYNHSCFSTENNNGENKNLFSTLSNRNLYALYTGKEDAEEKEIIRNVFNGNFEKIPVSVKNDIKKYFFNNNEDTMTNKFGEIIKLFMISSSGAEGIDLKNVKFVHIMEPYWHPVRISQVIGRAKRICSHKDLDYENQTVKAFMYLLSYDKKILEEKKELYKELIKNDRNKVLDKVLTTDETLLEIMNKKKKIMREFLTCIKESSIDCFLQL</sequence>
<dbReference type="Gene3D" id="3.40.50.300">
    <property type="entry name" value="P-loop containing nucleotide triphosphate hydrolases"/>
    <property type="match status" value="2"/>
</dbReference>
<reference evidence="3" key="1">
    <citation type="submission" date="2024-03" db="EMBL/GenBank/DDBJ databases">
        <title>Eukaryotic viruses encode the ribosomal protein eL40.</title>
        <authorList>
            <person name="Thomy J."/>
            <person name="Schvarcz C.R."/>
            <person name="McBeain K.A."/>
            <person name="Edwards K.F."/>
            <person name="Steward G.F."/>
        </authorList>
    </citation>
    <scope>NUCLEOTIDE SEQUENCE</scope>
    <source>
        <strain evidence="3">FloV-SA2</strain>
    </source>
</reference>
<dbReference type="InterPro" id="IPR027417">
    <property type="entry name" value="P-loop_NTPase"/>
</dbReference>
<dbReference type="InterPro" id="IPR001650">
    <property type="entry name" value="Helicase_C-like"/>
</dbReference>